<dbReference type="EMBL" id="JBHLZP010000671">
    <property type="protein sequence ID" value="MFB9839257.1"/>
    <property type="molecule type" value="Genomic_DNA"/>
</dbReference>
<gene>
    <name evidence="1" type="ORF">ACFFNX_44655</name>
</gene>
<accession>A0ABV5YXY3</accession>
<keyword evidence="2" id="KW-1185">Reference proteome</keyword>
<evidence type="ECO:0000313" key="2">
    <source>
        <dbReference type="Proteomes" id="UP001589627"/>
    </source>
</evidence>
<sequence length="60" mass="6951">RRAAGLLLDDPRRREMGRRARAWATQRFGAERLVADITGIYGSIAEERGWWPIRQKEGAR</sequence>
<proteinExistence type="predicted"/>
<comment type="caution">
    <text evidence="1">The sequence shown here is derived from an EMBL/GenBank/DDBJ whole genome shotgun (WGS) entry which is preliminary data.</text>
</comment>
<name>A0ABV5YXY3_9ACTN</name>
<evidence type="ECO:0008006" key="3">
    <source>
        <dbReference type="Google" id="ProtNLM"/>
    </source>
</evidence>
<reference evidence="1 2" key="1">
    <citation type="submission" date="2024-09" db="EMBL/GenBank/DDBJ databases">
        <authorList>
            <person name="Sun Q."/>
            <person name="Mori K."/>
        </authorList>
    </citation>
    <scope>NUCLEOTIDE SEQUENCE [LARGE SCALE GENOMIC DNA]</scope>
    <source>
        <strain evidence="1 2">TBRC 0563</strain>
    </source>
</reference>
<organism evidence="1 2">
    <name type="scientific">Actinoallomurus acaciae</name>
    <dbReference type="NCBI Taxonomy" id="502577"/>
    <lineage>
        <taxon>Bacteria</taxon>
        <taxon>Bacillati</taxon>
        <taxon>Actinomycetota</taxon>
        <taxon>Actinomycetes</taxon>
        <taxon>Streptosporangiales</taxon>
        <taxon>Thermomonosporaceae</taxon>
        <taxon>Actinoallomurus</taxon>
    </lineage>
</organism>
<evidence type="ECO:0000313" key="1">
    <source>
        <dbReference type="EMBL" id="MFB9839257.1"/>
    </source>
</evidence>
<protein>
    <recommendedName>
        <fullName evidence="3">Glycosyl transferase family 1</fullName>
    </recommendedName>
</protein>
<feature type="non-terminal residue" evidence="1">
    <location>
        <position position="1"/>
    </location>
</feature>
<dbReference type="Proteomes" id="UP001589627">
    <property type="component" value="Unassembled WGS sequence"/>
</dbReference>